<sequence length="67" mass="7593">MHISDHKSLMWNTPFHISDHKSLIRNIHLHISDLYSGDATGNNKIPAQIKKEGPASPSCKMKQIILF</sequence>
<name>A0ABM5TAH9_9STAP</name>
<protein>
    <submittedName>
        <fullName evidence="1">Uncharacterized protein</fullName>
    </submittedName>
</protein>
<dbReference type="Proteomes" id="UP000034029">
    <property type="component" value="Chromosome"/>
</dbReference>
<evidence type="ECO:0000313" key="1">
    <source>
        <dbReference type="EMBL" id="AKG74577.1"/>
    </source>
</evidence>
<keyword evidence="2" id="KW-1185">Reference proteome</keyword>
<dbReference type="EMBL" id="CP011366">
    <property type="protein sequence ID" value="AKG74577.1"/>
    <property type="molecule type" value="Genomic_DNA"/>
</dbReference>
<organism evidence="1 2">
    <name type="scientific">Salinicoccus halodurans</name>
    <dbReference type="NCBI Taxonomy" id="407035"/>
    <lineage>
        <taxon>Bacteria</taxon>
        <taxon>Bacillati</taxon>
        <taxon>Bacillota</taxon>
        <taxon>Bacilli</taxon>
        <taxon>Bacillales</taxon>
        <taxon>Staphylococcaceae</taxon>
        <taxon>Salinicoccus</taxon>
    </lineage>
</organism>
<accession>A0ABM5TAH9</accession>
<reference evidence="2" key="2">
    <citation type="submission" date="2015-04" db="EMBL/GenBank/DDBJ databases">
        <title>Complete genome sequence of Salinicoccus halodurans strain H3B36, isolated from the Qaidam basin of China.</title>
        <authorList>
            <person name="Ma Y."/>
            <person name="Jiang K."/>
            <person name="Xue Y."/>
        </authorList>
    </citation>
    <scope>NUCLEOTIDE SEQUENCE [LARGE SCALE GENOMIC DNA]</scope>
    <source>
        <strain evidence="2">H3B36</strain>
    </source>
</reference>
<gene>
    <name evidence="1" type="ORF">AAT16_10470</name>
</gene>
<evidence type="ECO:0000313" key="2">
    <source>
        <dbReference type="Proteomes" id="UP000034029"/>
    </source>
</evidence>
<proteinExistence type="predicted"/>
<reference evidence="1 2" key="1">
    <citation type="journal article" date="2015" name="Int. J. Syst. Evol. Microbiol.">
        <title>Complete genome sequence of Salinicoccus halodurans H3B36, isolated from the Qaidam Basin in China.</title>
        <authorList>
            <person name="Jiang K."/>
            <person name="Xue Y."/>
            <person name="Ma Y."/>
        </authorList>
    </citation>
    <scope>NUCLEOTIDE SEQUENCE [LARGE SCALE GENOMIC DNA]</scope>
    <source>
        <strain evidence="1 2">H3B36</strain>
    </source>
</reference>